<keyword evidence="3 6" id="KW-1133">Transmembrane helix</keyword>
<dbReference type="PANTHER" id="PTHR10806:SF6">
    <property type="entry name" value="SIGNAL PEPTIDASE COMPLEX CATALYTIC SUBUNIT SEC11"/>
    <property type="match status" value="1"/>
</dbReference>
<evidence type="ECO:0000256" key="4">
    <source>
        <dbReference type="ARBA" id="ARBA00023136"/>
    </source>
</evidence>
<keyword evidence="2 6" id="KW-0812">Transmembrane</keyword>
<feature type="domain" description="Peptidase S26" evidence="7">
    <location>
        <begin position="37"/>
        <end position="112"/>
    </location>
</feature>
<gene>
    <name evidence="8" type="ORF">C491_03610</name>
</gene>
<keyword evidence="4 6" id="KW-0472">Membrane</keyword>
<protein>
    <submittedName>
        <fullName evidence="8">Peptidase S26B, signal peptidase</fullName>
    </submittedName>
</protein>
<feature type="compositionally biased region" description="Polar residues" evidence="5">
    <location>
        <begin position="10"/>
        <end position="23"/>
    </location>
</feature>
<evidence type="ECO:0000256" key="2">
    <source>
        <dbReference type="ARBA" id="ARBA00022692"/>
    </source>
</evidence>
<dbReference type="SUPFAM" id="SSF51306">
    <property type="entry name" value="LexA/Signal peptidase"/>
    <property type="match status" value="1"/>
</dbReference>
<dbReference type="EMBL" id="AOIB01000013">
    <property type="protein sequence ID" value="ELY60350.1"/>
    <property type="molecule type" value="Genomic_DNA"/>
</dbReference>
<feature type="region of interest" description="Disordered" evidence="5">
    <location>
        <begin position="275"/>
        <end position="302"/>
    </location>
</feature>
<dbReference type="OrthoDB" id="4822at2157"/>
<comment type="caution">
    <text evidence="8">The sequence shown here is derived from an EMBL/GenBank/DDBJ whole genome shotgun (WGS) entry which is preliminary data.</text>
</comment>
<evidence type="ECO:0000313" key="8">
    <source>
        <dbReference type="EMBL" id="ELY60350.1"/>
    </source>
</evidence>
<dbReference type="Gene3D" id="2.10.109.10">
    <property type="entry name" value="Umud Fragment, subunit A"/>
    <property type="match status" value="1"/>
</dbReference>
<feature type="compositionally biased region" description="Acidic residues" evidence="5">
    <location>
        <begin position="197"/>
        <end position="215"/>
    </location>
</feature>
<name>L9XF49_9EURY</name>
<evidence type="ECO:0000256" key="3">
    <source>
        <dbReference type="ARBA" id="ARBA00022989"/>
    </source>
</evidence>
<dbReference type="eggNOG" id="arCOG01739">
    <property type="taxonomic scope" value="Archaea"/>
</dbReference>
<dbReference type="NCBIfam" id="TIGR02228">
    <property type="entry name" value="sigpep_I_arch"/>
    <property type="match status" value="1"/>
</dbReference>
<sequence>MSDVRPVESGSEQIDPSSQTSSKPLWKRGLHLLAALVLIAVVAVFVIYAVPAVIGADYSFVVMTGSMAPEIEPGDAVVVGEQDPATIETGDVITFYRGDAEAPVTHRVIGVGQTSDGYLYETQGDANDEPDGNPVPHENVLGTVVLTIPAIGHVIEFANTTEGFLALVVLPFGLLALNEVWSFTRGSRDESAVTESGDGDGALEDGQDPEQTAESEDTLVVTDRMLLRAVGVLAVLAPVSGLLAYLFPMVVTISVAIATAICLVLATVLWLSSRGDDPSEELEDAMETTSEELEGPDPEVDR</sequence>
<dbReference type="Proteomes" id="UP000011688">
    <property type="component" value="Unassembled WGS sequence"/>
</dbReference>
<feature type="compositionally biased region" description="Acidic residues" evidence="5">
    <location>
        <begin position="278"/>
        <end position="302"/>
    </location>
</feature>
<comment type="subcellular location">
    <subcellularLocation>
        <location evidence="1">Membrane</location>
    </subcellularLocation>
</comment>
<feature type="region of interest" description="Disordered" evidence="5">
    <location>
        <begin position="188"/>
        <end position="215"/>
    </location>
</feature>
<dbReference type="InterPro" id="IPR001733">
    <property type="entry name" value="Peptidase_S26B"/>
</dbReference>
<dbReference type="GO" id="GO:0016020">
    <property type="term" value="C:membrane"/>
    <property type="evidence" value="ECO:0007669"/>
    <property type="project" value="UniProtKB-SubCell"/>
</dbReference>
<dbReference type="PANTHER" id="PTHR10806">
    <property type="entry name" value="SIGNAL PEPTIDASE COMPLEX CATALYTIC SUBUNIT SEC11"/>
    <property type="match status" value="1"/>
</dbReference>
<evidence type="ECO:0000256" key="5">
    <source>
        <dbReference type="SAM" id="MobiDB-lite"/>
    </source>
</evidence>
<keyword evidence="9" id="KW-1185">Reference proteome</keyword>
<dbReference type="GO" id="GO:0006465">
    <property type="term" value="P:signal peptide processing"/>
    <property type="evidence" value="ECO:0007669"/>
    <property type="project" value="InterPro"/>
</dbReference>
<organism evidence="8 9">
    <name type="scientific">Natronococcus amylolyticus DSM 10524</name>
    <dbReference type="NCBI Taxonomy" id="1227497"/>
    <lineage>
        <taxon>Archaea</taxon>
        <taxon>Methanobacteriati</taxon>
        <taxon>Methanobacteriota</taxon>
        <taxon>Stenosarchaea group</taxon>
        <taxon>Halobacteria</taxon>
        <taxon>Halobacteriales</taxon>
        <taxon>Natrialbaceae</taxon>
        <taxon>Natronococcus</taxon>
    </lineage>
</organism>
<feature type="transmembrane region" description="Helical" evidence="6">
    <location>
        <begin position="225"/>
        <end position="247"/>
    </location>
</feature>
<dbReference type="InterPro" id="IPR036286">
    <property type="entry name" value="LexA/Signal_pep-like_sf"/>
</dbReference>
<dbReference type="InterPro" id="IPR019533">
    <property type="entry name" value="Peptidase_S26"/>
</dbReference>
<feature type="transmembrane region" description="Helical" evidence="6">
    <location>
        <begin position="253"/>
        <end position="271"/>
    </location>
</feature>
<feature type="region of interest" description="Disordered" evidence="5">
    <location>
        <begin position="1"/>
        <end position="23"/>
    </location>
</feature>
<feature type="transmembrane region" description="Helical" evidence="6">
    <location>
        <begin position="32"/>
        <end position="54"/>
    </location>
</feature>
<evidence type="ECO:0000313" key="9">
    <source>
        <dbReference type="Proteomes" id="UP000011688"/>
    </source>
</evidence>
<dbReference type="GO" id="GO:0004252">
    <property type="term" value="F:serine-type endopeptidase activity"/>
    <property type="evidence" value="ECO:0007669"/>
    <property type="project" value="InterPro"/>
</dbReference>
<proteinExistence type="predicted"/>
<dbReference type="AlphaFoldDB" id="L9XF49"/>
<dbReference type="STRING" id="1227497.C491_03610"/>
<accession>L9XF49</accession>
<evidence type="ECO:0000259" key="7">
    <source>
        <dbReference type="Pfam" id="PF10502"/>
    </source>
</evidence>
<evidence type="ECO:0000256" key="6">
    <source>
        <dbReference type="SAM" id="Phobius"/>
    </source>
</evidence>
<evidence type="ECO:0000256" key="1">
    <source>
        <dbReference type="ARBA" id="ARBA00004370"/>
    </source>
</evidence>
<dbReference type="Pfam" id="PF10502">
    <property type="entry name" value="Peptidase_S26"/>
    <property type="match status" value="1"/>
</dbReference>
<dbReference type="CDD" id="cd06530">
    <property type="entry name" value="S26_SPase_I"/>
    <property type="match status" value="1"/>
</dbReference>
<reference evidence="8 9" key="1">
    <citation type="journal article" date="2014" name="PLoS Genet.">
        <title>Phylogenetically driven sequencing of extremely halophilic archaea reveals strategies for static and dynamic osmo-response.</title>
        <authorList>
            <person name="Becker E.A."/>
            <person name="Seitzer P.M."/>
            <person name="Tritt A."/>
            <person name="Larsen D."/>
            <person name="Krusor M."/>
            <person name="Yao A.I."/>
            <person name="Wu D."/>
            <person name="Madern D."/>
            <person name="Eisen J.A."/>
            <person name="Darling A.E."/>
            <person name="Facciotti M.T."/>
        </authorList>
    </citation>
    <scope>NUCLEOTIDE SEQUENCE [LARGE SCALE GENOMIC DNA]</scope>
    <source>
        <strain evidence="8 9">DSM 10524</strain>
    </source>
</reference>
<dbReference type="RefSeq" id="WP_005553834.1">
    <property type="nucleotide sequence ID" value="NZ_AOIB01000013.1"/>
</dbReference>